<dbReference type="AlphaFoldDB" id="W5WBK8"/>
<keyword evidence="2" id="KW-1185">Reference proteome</keyword>
<accession>W5WBK8</accession>
<dbReference type="HOGENOM" id="CLU_028028_2_0_11"/>
<dbReference type="InterPro" id="IPR036188">
    <property type="entry name" value="FAD/NAD-bd_sf"/>
</dbReference>
<dbReference type="OrthoDB" id="9790035at2"/>
<dbReference type="EMBL" id="CP007155">
    <property type="protein sequence ID" value="AHH98558.1"/>
    <property type="molecule type" value="Genomic_DNA"/>
</dbReference>
<dbReference type="Proteomes" id="UP000019225">
    <property type="component" value="Chromosome"/>
</dbReference>
<dbReference type="PANTHER" id="PTHR43422">
    <property type="entry name" value="THIAMINE THIAZOLE SYNTHASE"/>
    <property type="match status" value="1"/>
</dbReference>
<evidence type="ECO:0000313" key="2">
    <source>
        <dbReference type="Proteomes" id="UP000019225"/>
    </source>
</evidence>
<protein>
    <submittedName>
        <fullName evidence="1">Uncharacterized protein</fullName>
    </submittedName>
</protein>
<proteinExistence type="predicted"/>
<gene>
    <name evidence="1" type="ORF">KALB_5196</name>
</gene>
<evidence type="ECO:0000313" key="1">
    <source>
        <dbReference type="EMBL" id="AHH98558.1"/>
    </source>
</evidence>
<organism evidence="1 2">
    <name type="scientific">Kutzneria albida DSM 43870</name>
    <dbReference type="NCBI Taxonomy" id="1449976"/>
    <lineage>
        <taxon>Bacteria</taxon>
        <taxon>Bacillati</taxon>
        <taxon>Actinomycetota</taxon>
        <taxon>Actinomycetes</taxon>
        <taxon>Pseudonocardiales</taxon>
        <taxon>Pseudonocardiaceae</taxon>
        <taxon>Kutzneria</taxon>
    </lineage>
</organism>
<reference evidence="1 2" key="1">
    <citation type="journal article" date="2014" name="BMC Genomics">
        <title>Complete genome sequence of producer of the glycopeptide antibiotic Aculeximycin Kutzneria albida DSM 43870T, a representative of minor genus of Pseudonocardiaceae.</title>
        <authorList>
            <person name="Rebets Y."/>
            <person name="Tokovenko B."/>
            <person name="Lushchyk I."/>
            <person name="Ruckert C."/>
            <person name="Zaburannyi N."/>
            <person name="Bechthold A."/>
            <person name="Kalinowski J."/>
            <person name="Luzhetskyy A."/>
        </authorList>
    </citation>
    <scope>NUCLEOTIDE SEQUENCE [LARGE SCALE GENOMIC DNA]</scope>
    <source>
        <strain evidence="1">DSM 43870</strain>
    </source>
</reference>
<dbReference type="SUPFAM" id="SSF51905">
    <property type="entry name" value="FAD/NAD(P)-binding domain"/>
    <property type="match status" value="1"/>
</dbReference>
<dbReference type="Gene3D" id="3.50.50.60">
    <property type="entry name" value="FAD/NAD(P)-binding domain"/>
    <property type="match status" value="1"/>
</dbReference>
<dbReference type="STRING" id="1449976.KALB_5196"/>
<name>W5WBK8_9PSEU</name>
<dbReference type="KEGG" id="kal:KALB_5196"/>
<dbReference type="eggNOG" id="COG0654">
    <property type="taxonomic scope" value="Bacteria"/>
</dbReference>
<sequence length="441" mass="47720">MLAAHVLSEHADVTVIERDTLPTIPHGRRGTPQDRHTHVLVSGGARALDSLMPSLTAEVTARGARHIPLPTDYLQHSAGGWLRRLPEMQYILGCSRPLLEWAIRDRLRRNTAVVIREDTDAVGLTTEHGRVTGARIQDRATGKAELLHAALVVDATGRTSHLGQWLTELSMAPIPEVAIDPRLFYATRIYRAPKLVSTRFPAVNIQADPDAPQGRRSGLLMPIEDGLWSVTMTGSRGNEPGTSADKFIAAARRLPHPVIADLLDAAEPLGPAAGFRPDANRKKLLTRGATPPGLLVIGDAATVFNPVYGHGMAVAALGAVALRDELIRYGLNPQHTWKIQRKISAAGDTAWRMATSQDLLYTSTTGSSGRLFGVRLQHRFQQRLARAGTDAIAAASLAVYTLSEPVSRLGAPRVLLDALRGGPQELHAEPPFTSTERQVFG</sequence>
<dbReference type="PANTHER" id="PTHR43422:SF3">
    <property type="entry name" value="THIAMINE THIAZOLE SYNTHASE"/>
    <property type="match status" value="1"/>
</dbReference>